<name>A0A6A5YIZ1_9PLEO</name>
<protein>
    <submittedName>
        <fullName evidence="2">Uncharacterized protein</fullName>
    </submittedName>
</protein>
<dbReference type="Proteomes" id="UP000799770">
    <property type="component" value="Unassembled WGS sequence"/>
</dbReference>
<evidence type="ECO:0000313" key="3">
    <source>
        <dbReference type="Proteomes" id="UP000799770"/>
    </source>
</evidence>
<organism evidence="2 3">
    <name type="scientific">Lophiotrema nucula</name>
    <dbReference type="NCBI Taxonomy" id="690887"/>
    <lineage>
        <taxon>Eukaryota</taxon>
        <taxon>Fungi</taxon>
        <taxon>Dikarya</taxon>
        <taxon>Ascomycota</taxon>
        <taxon>Pezizomycotina</taxon>
        <taxon>Dothideomycetes</taxon>
        <taxon>Pleosporomycetidae</taxon>
        <taxon>Pleosporales</taxon>
        <taxon>Lophiotremataceae</taxon>
        <taxon>Lophiotrema</taxon>
    </lineage>
</organism>
<dbReference type="OrthoDB" id="10650712at2759"/>
<feature type="chain" id="PRO_5025494860" evidence="1">
    <location>
        <begin position="20"/>
        <end position="208"/>
    </location>
</feature>
<feature type="signal peptide" evidence="1">
    <location>
        <begin position="1"/>
        <end position="19"/>
    </location>
</feature>
<dbReference type="EMBL" id="ML977360">
    <property type="protein sequence ID" value="KAF2106704.1"/>
    <property type="molecule type" value="Genomic_DNA"/>
</dbReference>
<proteinExistence type="predicted"/>
<accession>A0A6A5YIZ1</accession>
<keyword evidence="1" id="KW-0732">Signal</keyword>
<keyword evidence="3" id="KW-1185">Reference proteome</keyword>
<gene>
    <name evidence="2" type="ORF">BDV96DRAFT_654489</name>
</gene>
<dbReference type="AlphaFoldDB" id="A0A6A5YIZ1"/>
<sequence>MNLKTFFTLAAVFLALCAAATPNIPAIYSIAVSTTSPALATAGAPAPGESSTNAPNASGDAPPHDAKNCLTCNWDFFDCLDGCHHTRECDIYCNCKVCEDRHCERDCGYRKCCAQAVAQGLTTLDDVLKKDAAGDSVEKAKEEVSVATRDTATGCPECHDHFIDCMIPCDLPDREECKEWCNAEVCEENFCKEECGYADKCEPYATFK</sequence>
<evidence type="ECO:0000313" key="2">
    <source>
        <dbReference type="EMBL" id="KAF2106704.1"/>
    </source>
</evidence>
<reference evidence="2" key="1">
    <citation type="journal article" date="2020" name="Stud. Mycol.">
        <title>101 Dothideomycetes genomes: a test case for predicting lifestyles and emergence of pathogens.</title>
        <authorList>
            <person name="Haridas S."/>
            <person name="Albert R."/>
            <person name="Binder M."/>
            <person name="Bloem J."/>
            <person name="Labutti K."/>
            <person name="Salamov A."/>
            <person name="Andreopoulos B."/>
            <person name="Baker S."/>
            <person name="Barry K."/>
            <person name="Bills G."/>
            <person name="Bluhm B."/>
            <person name="Cannon C."/>
            <person name="Castanera R."/>
            <person name="Culley D."/>
            <person name="Daum C."/>
            <person name="Ezra D."/>
            <person name="Gonzalez J."/>
            <person name="Henrissat B."/>
            <person name="Kuo A."/>
            <person name="Liang C."/>
            <person name="Lipzen A."/>
            <person name="Lutzoni F."/>
            <person name="Magnuson J."/>
            <person name="Mondo S."/>
            <person name="Nolan M."/>
            <person name="Ohm R."/>
            <person name="Pangilinan J."/>
            <person name="Park H.-J."/>
            <person name="Ramirez L."/>
            <person name="Alfaro M."/>
            <person name="Sun H."/>
            <person name="Tritt A."/>
            <person name="Yoshinaga Y."/>
            <person name="Zwiers L.-H."/>
            <person name="Turgeon B."/>
            <person name="Goodwin S."/>
            <person name="Spatafora J."/>
            <person name="Crous P."/>
            <person name="Grigoriev I."/>
        </authorList>
    </citation>
    <scope>NUCLEOTIDE SEQUENCE</scope>
    <source>
        <strain evidence="2">CBS 627.86</strain>
    </source>
</reference>
<evidence type="ECO:0000256" key="1">
    <source>
        <dbReference type="SAM" id="SignalP"/>
    </source>
</evidence>